<dbReference type="AlphaFoldDB" id="X1C879"/>
<accession>X1C879</accession>
<proteinExistence type="predicted"/>
<comment type="caution">
    <text evidence="1">The sequence shown here is derived from an EMBL/GenBank/DDBJ whole genome shotgun (WGS) entry which is preliminary data.</text>
</comment>
<name>X1C879_9ZZZZ</name>
<evidence type="ECO:0000313" key="1">
    <source>
        <dbReference type="EMBL" id="GAG92613.1"/>
    </source>
</evidence>
<dbReference type="EMBL" id="BART01022130">
    <property type="protein sequence ID" value="GAG92613.1"/>
    <property type="molecule type" value="Genomic_DNA"/>
</dbReference>
<gene>
    <name evidence="1" type="ORF">S01H4_40599</name>
</gene>
<sequence>RPEFALAKLKEKYNPEFEMTVVFKDSSFKYEVVKTNTIQMLKQDYMEDEKSI</sequence>
<protein>
    <submittedName>
        <fullName evidence="1">Uncharacterized protein</fullName>
    </submittedName>
</protein>
<organism evidence="1">
    <name type="scientific">marine sediment metagenome</name>
    <dbReference type="NCBI Taxonomy" id="412755"/>
    <lineage>
        <taxon>unclassified sequences</taxon>
        <taxon>metagenomes</taxon>
        <taxon>ecological metagenomes</taxon>
    </lineage>
</organism>
<feature type="non-terminal residue" evidence="1">
    <location>
        <position position="1"/>
    </location>
</feature>
<reference evidence="1" key="1">
    <citation type="journal article" date="2014" name="Front. Microbiol.">
        <title>High frequency of phylogenetically diverse reductive dehalogenase-homologous genes in deep subseafloor sedimentary metagenomes.</title>
        <authorList>
            <person name="Kawai M."/>
            <person name="Futagami T."/>
            <person name="Toyoda A."/>
            <person name="Takaki Y."/>
            <person name="Nishi S."/>
            <person name="Hori S."/>
            <person name="Arai W."/>
            <person name="Tsubouchi T."/>
            <person name="Morono Y."/>
            <person name="Uchiyama I."/>
            <person name="Ito T."/>
            <person name="Fujiyama A."/>
            <person name="Inagaki F."/>
            <person name="Takami H."/>
        </authorList>
    </citation>
    <scope>NUCLEOTIDE SEQUENCE</scope>
    <source>
        <strain evidence="1">Expedition CK06-06</strain>
    </source>
</reference>